<reference evidence="1 2" key="1">
    <citation type="submission" date="2016-10" db="EMBL/GenBank/DDBJ databases">
        <authorList>
            <person name="de Groot N.N."/>
        </authorList>
    </citation>
    <scope>NUCLEOTIDE SEQUENCE [LARGE SCALE GENOMIC DNA]</scope>
    <source>
        <strain evidence="1 2">CGMCC 4.5739</strain>
    </source>
</reference>
<accession>A0A1I1T1J8</accession>
<keyword evidence="2" id="KW-1185">Reference proteome</keyword>
<proteinExistence type="predicted"/>
<sequence length="100" mass="10809">MEFLVFMTLPGLVIALTAVAFADQMLLRAGRRGLLPWRDGRVSATGFESLHASLLPGKEHELRQRETVALLRDEEGDGAPPRSRVDLAAGTALIRLSGDG</sequence>
<organism evidence="1 2">
    <name type="scientific">Streptomyces aidingensis</name>
    <dbReference type="NCBI Taxonomy" id="910347"/>
    <lineage>
        <taxon>Bacteria</taxon>
        <taxon>Bacillati</taxon>
        <taxon>Actinomycetota</taxon>
        <taxon>Actinomycetes</taxon>
        <taxon>Kitasatosporales</taxon>
        <taxon>Streptomycetaceae</taxon>
        <taxon>Streptomyces</taxon>
    </lineage>
</organism>
<dbReference type="RefSeq" id="WP_093841004.1">
    <property type="nucleotide sequence ID" value="NZ_FOLM01000017.1"/>
</dbReference>
<gene>
    <name evidence="1" type="ORF">SAMN05421773_11749</name>
</gene>
<dbReference type="AlphaFoldDB" id="A0A1I1T1J8"/>
<dbReference type="Proteomes" id="UP000199207">
    <property type="component" value="Unassembled WGS sequence"/>
</dbReference>
<dbReference type="OrthoDB" id="3692692at2"/>
<protein>
    <submittedName>
        <fullName evidence="1">Uncharacterized protein</fullName>
    </submittedName>
</protein>
<dbReference type="Pfam" id="PF19690">
    <property type="entry name" value="DUF6191"/>
    <property type="match status" value="1"/>
</dbReference>
<evidence type="ECO:0000313" key="2">
    <source>
        <dbReference type="Proteomes" id="UP000199207"/>
    </source>
</evidence>
<dbReference type="InterPro" id="IPR045684">
    <property type="entry name" value="DUF6191"/>
</dbReference>
<dbReference type="STRING" id="910347.SAMN05421773_11749"/>
<evidence type="ECO:0000313" key="1">
    <source>
        <dbReference type="EMBL" id="SFD50063.1"/>
    </source>
</evidence>
<name>A0A1I1T1J8_9ACTN</name>
<dbReference type="EMBL" id="FOLM01000017">
    <property type="protein sequence ID" value="SFD50063.1"/>
    <property type="molecule type" value="Genomic_DNA"/>
</dbReference>